<feature type="transmembrane region" description="Helical" evidence="1">
    <location>
        <begin position="6"/>
        <end position="22"/>
    </location>
</feature>
<gene>
    <name evidence="2" type="ORF">QMQ05_04260</name>
</gene>
<sequence length="354" mass="37686">MGNLIPIFAIVGFAVVLIVVLRRDLLPQSRKSLTNSMLGAGNDRQQAERIVQTLRRRNVAAVIVAVLGGVAALVLHQAFIKSGGLTLVAAPAAIWVLVVLVLICWPIPYEPKAGSVSNGTRVSAGLIPRTTRMFGPAWGIVLPLVLFTVSILGIVVAGILSSADDRGLYRQISFQSASEAMVDENMVVTQNIMGVSSTGPFPGWYYGLPVAILLVLGLLLTLLALNKNTRRPSLRGESLVEFDAAVRTHNGYVLSSGFSAFLCLQAVPLLWMAAAAVYNMSQRTAYVVGQKVDEGAGADVSYDPWQVAFSWSLGGLGVLLLIVGIVLLGYLISWVVSAYSAEAKNSNARLGSHT</sequence>
<feature type="transmembrane region" description="Helical" evidence="1">
    <location>
        <begin position="137"/>
        <end position="160"/>
    </location>
</feature>
<proteinExistence type="predicted"/>
<dbReference type="KEGG" id="gey:QMQ05_04260"/>
<feature type="transmembrane region" description="Helical" evidence="1">
    <location>
        <begin position="311"/>
        <end position="336"/>
    </location>
</feature>
<evidence type="ECO:0008006" key="4">
    <source>
        <dbReference type="Google" id="ProtNLM"/>
    </source>
</evidence>
<reference evidence="2 3" key="1">
    <citation type="submission" date="2023-05" db="EMBL/GenBank/DDBJ databases">
        <title>Glutamicibacter sp. B1, complete genome.</title>
        <authorList>
            <person name="Long Y.H."/>
            <person name="Fang T."/>
            <person name="Li X.Y."/>
        </authorList>
    </citation>
    <scope>NUCLEOTIDE SEQUENCE [LARGE SCALE GENOMIC DNA]</scope>
    <source>
        <strain evidence="2 3">B1</strain>
    </source>
</reference>
<feature type="transmembrane region" description="Helical" evidence="1">
    <location>
        <begin position="59"/>
        <end position="79"/>
    </location>
</feature>
<dbReference type="EMBL" id="CP125942">
    <property type="protein sequence ID" value="XAO46752.1"/>
    <property type="molecule type" value="Genomic_DNA"/>
</dbReference>
<accession>A0AAU6WG03</accession>
<keyword evidence="1" id="KW-1133">Transmembrane helix</keyword>
<name>A0AAU6WG03_9MICC</name>
<evidence type="ECO:0000313" key="3">
    <source>
        <dbReference type="Proteomes" id="UP001486888"/>
    </source>
</evidence>
<keyword evidence="1" id="KW-0812">Transmembrane</keyword>
<protein>
    <recommendedName>
        <fullName evidence="4">DUF1648 domain-containing protein</fullName>
    </recommendedName>
</protein>
<keyword evidence="3" id="KW-1185">Reference proteome</keyword>
<feature type="transmembrane region" description="Helical" evidence="1">
    <location>
        <begin position="203"/>
        <end position="225"/>
    </location>
</feature>
<feature type="transmembrane region" description="Helical" evidence="1">
    <location>
        <begin position="85"/>
        <end position="105"/>
    </location>
</feature>
<dbReference type="Proteomes" id="UP001486888">
    <property type="component" value="Chromosome"/>
</dbReference>
<evidence type="ECO:0000256" key="1">
    <source>
        <dbReference type="SAM" id="Phobius"/>
    </source>
</evidence>
<dbReference type="RefSeq" id="WP_345473301.1">
    <property type="nucleotide sequence ID" value="NZ_CP125942.1"/>
</dbReference>
<organism evidence="2 3">
    <name type="scientific">Glutamicibacter ectropisis</name>
    <dbReference type="NCBI Taxonomy" id="3046593"/>
    <lineage>
        <taxon>Bacteria</taxon>
        <taxon>Bacillati</taxon>
        <taxon>Actinomycetota</taxon>
        <taxon>Actinomycetes</taxon>
        <taxon>Micrococcales</taxon>
        <taxon>Micrococcaceae</taxon>
        <taxon>Glutamicibacter</taxon>
    </lineage>
</organism>
<dbReference type="AlphaFoldDB" id="A0AAU6WG03"/>
<feature type="transmembrane region" description="Helical" evidence="1">
    <location>
        <begin position="257"/>
        <end position="278"/>
    </location>
</feature>
<evidence type="ECO:0000313" key="2">
    <source>
        <dbReference type="EMBL" id="XAO46752.1"/>
    </source>
</evidence>
<keyword evidence="1" id="KW-0472">Membrane</keyword>